<gene>
    <name evidence="2" type="ORF">G9Q97_13400</name>
</gene>
<organism evidence="2 3">
    <name type="scientific">Cyclobacterium plantarum</name>
    <dbReference type="NCBI Taxonomy" id="2716263"/>
    <lineage>
        <taxon>Bacteria</taxon>
        <taxon>Pseudomonadati</taxon>
        <taxon>Bacteroidota</taxon>
        <taxon>Cytophagia</taxon>
        <taxon>Cytophagales</taxon>
        <taxon>Cyclobacteriaceae</taxon>
        <taxon>Cyclobacterium</taxon>
    </lineage>
</organism>
<feature type="domain" description="HTH LytTR-type" evidence="1">
    <location>
        <begin position="1"/>
        <end position="55"/>
    </location>
</feature>
<dbReference type="Gene3D" id="2.40.50.1020">
    <property type="entry name" value="LytTr DNA-binding domain"/>
    <property type="match status" value="1"/>
</dbReference>
<reference evidence="2 3" key="1">
    <citation type="submission" date="2020-03" db="EMBL/GenBank/DDBJ databases">
        <title>Cyclobacterium plantarum sp. nov., a marine bacterium isolated from a coastal-marine wetland.</title>
        <authorList>
            <person name="Sanchez-Porro C."/>
            <person name="Ventosa A."/>
            <person name="Amoozegar M."/>
        </authorList>
    </citation>
    <scope>NUCLEOTIDE SEQUENCE [LARGE SCALE GENOMIC DNA]</scope>
    <source>
        <strain evidence="2 3">GBPx2</strain>
    </source>
</reference>
<dbReference type="InterPro" id="IPR007492">
    <property type="entry name" value="LytTR_DNA-bd_dom"/>
</dbReference>
<comment type="caution">
    <text evidence="2">The sequence shown here is derived from an EMBL/GenBank/DDBJ whole genome shotgun (WGS) entry which is preliminary data.</text>
</comment>
<evidence type="ECO:0000259" key="1">
    <source>
        <dbReference type="Pfam" id="PF04397"/>
    </source>
</evidence>
<protein>
    <recommendedName>
        <fullName evidence="1">HTH LytTR-type domain-containing protein</fullName>
    </recommendedName>
</protein>
<evidence type="ECO:0000313" key="2">
    <source>
        <dbReference type="EMBL" id="NHE57805.1"/>
    </source>
</evidence>
<dbReference type="EMBL" id="JAANYN010000005">
    <property type="protein sequence ID" value="NHE57805.1"/>
    <property type="molecule type" value="Genomic_DNA"/>
</dbReference>
<accession>A0ABX0H8V7</accession>
<name>A0ABX0H8V7_9BACT</name>
<proteinExistence type="predicted"/>
<sequence>MEEHLPDDSIRINRNCLANVNLIQSFLPKEREMMLQNDLCLRVSKSKWTSIKKELIQRTSPKKAIQKTS</sequence>
<dbReference type="RefSeq" id="WP_166147628.1">
    <property type="nucleotide sequence ID" value="NZ_JAANYN010000005.1"/>
</dbReference>
<evidence type="ECO:0000313" key="3">
    <source>
        <dbReference type="Proteomes" id="UP000649799"/>
    </source>
</evidence>
<dbReference type="Proteomes" id="UP000649799">
    <property type="component" value="Unassembled WGS sequence"/>
</dbReference>
<keyword evidence="3" id="KW-1185">Reference proteome</keyword>
<dbReference type="Pfam" id="PF04397">
    <property type="entry name" value="LytTR"/>
    <property type="match status" value="1"/>
</dbReference>